<reference evidence="9" key="2">
    <citation type="submission" date="2021-02" db="EMBL/GenBank/DDBJ databases">
        <authorList>
            <person name="Kimball J.A."/>
            <person name="Haas M.W."/>
            <person name="Macchietto M."/>
            <person name="Kono T."/>
            <person name="Duquette J."/>
            <person name="Shao M."/>
        </authorList>
    </citation>
    <scope>NUCLEOTIDE SEQUENCE</scope>
    <source>
        <tissue evidence="9">Fresh leaf tissue</tissue>
    </source>
</reference>
<keyword evidence="3" id="KW-0539">Nucleus</keyword>
<dbReference type="InterPro" id="IPR050142">
    <property type="entry name" value="MADS-box/MEF2_TF"/>
</dbReference>
<accession>A0A8J5RJ62</accession>
<dbReference type="GO" id="GO:0046983">
    <property type="term" value="F:protein dimerization activity"/>
    <property type="evidence" value="ECO:0007669"/>
    <property type="project" value="InterPro"/>
</dbReference>
<dbReference type="SMART" id="SM00432">
    <property type="entry name" value="MADS"/>
    <property type="match status" value="1"/>
</dbReference>
<comment type="subcellular location">
    <subcellularLocation>
        <location evidence="1">Nucleus</location>
    </subcellularLocation>
</comment>
<keyword evidence="6" id="KW-0732">Signal</keyword>
<sequence length="330" mass="36711">MESGRGRLHAVALASNLLLLQFPPLLSHRPIDRFTTPASDPPDLQPQRASADRTDRKAEIDMGRGKIEIKRIENKTSRQVTFCKRRNGLLKKAYELAILCDAEIALIVFSSRGRLYEFSNVNSTRSTIERYKKASASTSGSAPLIDVNSHQYFQQEAAKMRHQIQTLQNANRHLVGESIGNMTAKELKSLESRLEKGISRIRSKKHELLFSEIEYMQKREADLQNENMFLRAKVAETDRARVQQAQQAAEDEMVAAAPMAGGSSATTELEALPATFDTREYYPPVAQVSMLAAAAAAAAAAQQYSDQHHQTALHLGYHFKVDDSTGKGLL</sequence>
<dbReference type="InterPro" id="IPR033896">
    <property type="entry name" value="MEF2-like_N"/>
</dbReference>
<keyword evidence="2" id="KW-0238">DNA-binding</keyword>
<gene>
    <name evidence="9" type="ORF">GUJ93_ZPchr0001g31513</name>
</gene>
<evidence type="ECO:0000313" key="9">
    <source>
        <dbReference type="EMBL" id="KAG8054446.1"/>
    </source>
</evidence>
<dbReference type="PROSITE" id="PS51297">
    <property type="entry name" value="K_BOX"/>
    <property type="match status" value="1"/>
</dbReference>
<evidence type="ECO:0000256" key="3">
    <source>
        <dbReference type="ARBA" id="ARBA00023242"/>
    </source>
</evidence>
<reference evidence="9" key="1">
    <citation type="journal article" date="2021" name="bioRxiv">
        <title>Whole Genome Assembly and Annotation of Northern Wild Rice, Zizania palustris L., Supports a Whole Genome Duplication in the Zizania Genus.</title>
        <authorList>
            <person name="Haas M."/>
            <person name="Kono T."/>
            <person name="Macchietto M."/>
            <person name="Millas R."/>
            <person name="McGilp L."/>
            <person name="Shao M."/>
            <person name="Duquette J."/>
            <person name="Hirsch C.N."/>
            <person name="Kimball J."/>
        </authorList>
    </citation>
    <scope>NUCLEOTIDE SEQUENCE</scope>
    <source>
        <tissue evidence="9">Fresh leaf tissue</tissue>
    </source>
</reference>
<feature type="region of interest" description="Disordered" evidence="5">
    <location>
        <begin position="31"/>
        <end position="57"/>
    </location>
</feature>
<dbReference type="GO" id="GO:0045944">
    <property type="term" value="P:positive regulation of transcription by RNA polymerase II"/>
    <property type="evidence" value="ECO:0007669"/>
    <property type="project" value="InterPro"/>
</dbReference>
<evidence type="ECO:0000256" key="5">
    <source>
        <dbReference type="SAM" id="MobiDB-lite"/>
    </source>
</evidence>
<dbReference type="GO" id="GO:0003700">
    <property type="term" value="F:DNA-binding transcription factor activity"/>
    <property type="evidence" value="ECO:0007669"/>
    <property type="project" value="InterPro"/>
</dbReference>
<protein>
    <submittedName>
        <fullName evidence="9">Uncharacterized protein</fullName>
    </submittedName>
</protein>
<dbReference type="GO" id="GO:0000977">
    <property type="term" value="F:RNA polymerase II transcription regulatory region sequence-specific DNA binding"/>
    <property type="evidence" value="ECO:0007669"/>
    <property type="project" value="InterPro"/>
</dbReference>
<proteinExistence type="predicted"/>
<dbReference type="AlphaFoldDB" id="A0A8J5RJ62"/>
<dbReference type="PROSITE" id="PS50066">
    <property type="entry name" value="MADS_BOX_2"/>
    <property type="match status" value="1"/>
</dbReference>
<dbReference type="InterPro" id="IPR002100">
    <property type="entry name" value="TF_MADSbox"/>
</dbReference>
<feature type="domain" description="MADS-box" evidence="7">
    <location>
        <begin position="62"/>
        <end position="122"/>
    </location>
</feature>
<dbReference type="GO" id="GO:0005634">
    <property type="term" value="C:nucleus"/>
    <property type="evidence" value="ECO:0007669"/>
    <property type="project" value="UniProtKB-SubCell"/>
</dbReference>
<dbReference type="Pfam" id="PF00319">
    <property type="entry name" value="SRF-TF"/>
    <property type="match status" value="1"/>
</dbReference>
<evidence type="ECO:0000259" key="8">
    <source>
        <dbReference type="PROSITE" id="PS51297"/>
    </source>
</evidence>
<evidence type="ECO:0000313" key="10">
    <source>
        <dbReference type="Proteomes" id="UP000729402"/>
    </source>
</evidence>
<keyword evidence="10" id="KW-1185">Reference proteome</keyword>
<evidence type="ECO:0000256" key="2">
    <source>
        <dbReference type="ARBA" id="ARBA00023125"/>
    </source>
</evidence>
<feature type="chain" id="PRO_5035203515" evidence="6">
    <location>
        <begin position="28"/>
        <end position="330"/>
    </location>
</feature>
<evidence type="ECO:0000256" key="4">
    <source>
        <dbReference type="ARBA" id="ARBA00037260"/>
    </source>
</evidence>
<dbReference type="InterPro" id="IPR002487">
    <property type="entry name" value="TF_Kbox"/>
</dbReference>
<dbReference type="EMBL" id="JAAALK010000288">
    <property type="protein sequence ID" value="KAG8054446.1"/>
    <property type="molecule type" value="Genomic_DNA"/>
</dbReference>
<organism evidence="9 10">
    <name type="scientific">Zizania palustris</name>
    <name type="common">Northern wild rice</name>
    <dbReference type="NCBI Taxonomy" id="103762"/>
    <lineage>
        <taxon>Eukaryota</taxon>
        <taxon>Viridiplantae</taxon>
        <taxon>Streptophyta</taxon>
        <taxon>Embryophyta</taxon>
        <taxon>Tracheophyta</taxon>
        <taxon>Spermatophyta</taxon>
        <taxon>Magnoliopsida</taxon>
        <taxon>Liliopsida</taxon>
        <taxon>Poales</taxon>
        <taxon>Poaceae</taxon>
        <taxon>BOP clade</taxon>
        <taxon>Oryzoideae</taxon>
        <taxon>Oryzeae</taxon>
        <taxon>Zizaniinae</taxon>
        <taxon>Zizania</taxon>
    </lineage>
</organism>
<feature type="domain" description="K-box" evidence="8">
    <location>
        <begin position="150"/>
        <end position="240"/>
    </location>
</feature>
<dbReference type="Proteomes" id="UP000729402">
    <property type="component" value="Unassembled WGS sequence"/>
</dbReference>
<feature type="signal peptide" evidence="6">
    <location>
        <begin position="1"/>
        <end position="27"/>
    </location>
</feature>
<dbReference type="FunFam" id="3.40.1810.10:FF:000005">
    <property type="entry name" value="MADS-box transcription factor 21"/>
    <property type="match status" value="1"/>
</dbReference>
<dbReference type="Pfam" id="PF01486">
    <property type="entry name" value="K-box"/>
    <property type="match status" value="1"/>
</dbReference>
<dbReference type="OrthoDB" id="1898716at2759"/>
<evidence type="ECO:0000256" key="6">
    <source>
        <dbReference type="SAM" id="SignalP"/>
    </source>
</evidence>
<dbReference type="PANTHER" id="PTHR48019">
    <property type="entry name" value="SERUM RESPONSE FACTOR HOMOLOG"/>
    <property type="match status" value="1"/>
</dbReference>
<name>A0A8J5RJ62_ZIZPA</name>
<evidence type="ECO:0000256" key="1">
    <source>
        <dbReference type="ARBA" id="ARBA00004123"/>
    </source>
</evidence>
<dbReference type="CDD" id="cd00265">
    <property type="entry name" value="MADS_MEF2_like"/>
    <property type="match status" value="1"/>
</dbReference>
<comment type="caution">
    <text evidence="9">The sequence shown here is derived from an EMBL/GenBank/DDBJ whole genome shotgun (WGS) entry which is preliminary data.</text>
</comment>
<dbReference type="PROSITE" id="PS00350">
    <property type="entry name" value="MADS_BOX_1"/>
    <property type="match status" value="1"/>
</dbReference>
<comment type="function">
    <text evidence="4">Probable transcription factor.</text>
</comment>
<evidence type="ECO:0000259" key="7">
    <source>
        <dbReference type="PROSITE" id="PS50066"/>
    </source>
</evidence>